<feature type="compositionally biased region" description="Polar residues" evidence="1">
    <location>
        <begin position="19"/>
        <end position="35"/>
    </location>
</feature>
<reference evidence="2 3" key="1">
    <citation type="journal article" date="2023" name="Genes (Basel)">
        <title>Chromosome-Level Genome Assembly and Circadian Gene Repertoire of the Patagonia Blennie Eleginops maclovinus-The Closest Ancestral Proxy of Antarctic Cryonotothenioids.</title>
        <authorList>
            <person name="Cheng C.C."/>
            <person name="Rivera-Colon A.G."/>
            <person name="Minhas B.F."/>
            <person name="Wilson L."/>
            <person name="Rayamajhi N."/>
            <person name="Vargas-Chacoff L."/>
            <person name="Catchen J.M."/>
        </authorList>
    </citation>
    <scope>NUCLEOTIDE SEQUENCE [LARGE SCALE GENOMIC DNA]</scope>
    <source>
        <strain evidence="2">JMC-PN-2008</strain>
    </source>
</reference>
<feature type="region of interest" description="Disordered" evidence="1">
    <location>
        <begin position="1"/>
        <end position="35"/>
    </location>
</feature>
<sequence length="72" mass="8034">MERTADAGTPTPEAGHHVLQSQTFTQPSITLSNPRTQGDQDLLIILLPHLTHKPKLIRQALHAQQHPDMIKL</sequence>
<comment type="caution">
    <text evidence="2">The sequence shown here is derived from an EMBL/GenBank/DDBJ whole genome shotgun (WGS) entry which is preliminary data.</text>
</comment>
<proteinExistence type="predicted"/>
<evidence type="ECO:0000313" key="3">
    <source>
        <dbReference type="Proteomes" id="UP001346869"/>
    </source>
</evidence>
<evidence type="ECO:0000256" key="1">
    <source>
        <dbReference type="SAM" id="MobiDB-lite"/>
    </source>
</evidence>
<dbReference type="Proteomes" id="UP001346869">
    <property type="component" value="Unassembled WGS sequence"/>
</dbReference>
<accession>A0AAN7X8F7</accession>
<reference evidence="2 3" key="2">
    <citation type="journal article" date="2023" name="Mol. Biol. Evol.">
        <title>Genomics of Secondarily Temperate Adaptation in the Only Non-Antarctic Icefish.</title>
        <authorList>
            <person name="Rivera-Colon A.G."/>
            <person name="Rayamajhi N."/>
            <person name="Minhas B.F."/>
            <person name="Madrigal G."/>
            <person name="Bilyk K.T."/>
            <person name="Yoon V."/>
            <person name="Hune M."/>
            <person name="Gregory S."/>
            <person name="Cheng C.H.C."/>
            <person name="Catchen J.M."/>
        </authorList>
    </citation>
    <scope>NUCLEOTIDE SEQUENCE [LARGE SCALE GENOMIC DNA]</scope>
    <source>
        <strain evidence="2">JMC-PN-2008</strain>
    </source>
</reference>
<name>A0AAN7X8F7_ELEMC</name>
<dbReference type="EMBL" id="JAUZQC010000017">
    <property type="protein sequence ID" value="KAK5856125.1"/>
    <property type="molecule type" value="Genomic_DNA"/>
</dbReference>
<gene>
    <name evidence="2" type="ORF">PBY51_007743</name>
</gene>
<evidence type="ECO:0000313" key="2">
    <source>
        <dbReference type="EMBL" id="KAK5856125.1"/>
    </source>
</evidence>
<dbReference type="AlphaFoldDB" id="A0AAN7X8F7"/>
<keyword evidence="3" id="KW-1185">Reference proteome</keyword>
<organism evidence="2 3">
    <name type="scientific">Eleginops maclovinus</name>
    <name type="common">Patagonian blennie</name>
    <name type="synonym">Eleginus maclovinus</name>
    <dbReference type="NCBI Taxonomy" id="56733"/>
    <lineage>
        <taxon>Eukaryota</taxon>
        <taxon>Metazoa</taxon>
        <taxon>Chordata</taxon>
        <taxon>Craniata</taxon>
        <taxon>Vertebrata</taxon>
        <taxon>Euteleostomi</taxon>
        <taxon>Actinopterygii</taxon>
        <taxon>Neopterygii</taxon>
        <taxon>Teleostei</taxon>
        <taxon>Neoteleostei</taxon>
        <taxon>Acanthomorphata</taxon>
        <taxon>Eupercaria</taxon>
        <taxon>Perciformes</taxon>
        <taxon>Notothenioidei</taxon>
        <taxon>Eleginopidae</taxon>
        <taxon>Eleginops</taxon>
    </lineage>
</organism>
<protein>
    <submittedName>
        <fullName evidence="2">Uncharacterized protein</fullName>
    </submittedName>
</protein>